<dbReference type="InterPro" id="IPR013785">
    <property type="entry name" value="Aldolase_TIM"/>
</dbReference>
<feature type="transmembrane region" description="Helical" evidence="2">
    <location>
        <begin position="40"/>
        <end position="62"/>
    </location>
</feature>
<protein>
    <submittedName>
        <fullName evidence="3">Uncharacterized protein</fullName>
    </submittedName>
</protein>
<proteinExistence type="predicted"/>
<dbReference type="SUPFAM" id="SSF51445">
    <property type="entry name" value="(Trans)glycosidases"/>
    <property type="match status" value="1"/>
</dbReference>
<sequence length="1283" mass="139798">MVEKRSTGWAGRRGEDSSKLFDSPTISRRKPQPPERARSFVKPGLAIVYIYASVVILVWQLWHGKQKEAEVEDKEHDHIPLPEVVDTEAAATEGAATVGAPAAAAGVGAAFGKSTIESKPSQTIVGVSTAQATFARHILRSKAQLADVMPKSGEPQDLSFEGTGQKFEASGEFLRASWGWTSEATSGLVGDQRKQEARGLTPKALQVRESNLGWQNLFEFSFVTGEKVTSSNCSLVRSALLSERQAEKWKLIAGEAIELQCPKSLSVQWTAGLIRLAGGAEALRVRVLYTHAPEANIAVASLTMWDFDGAALAVCGSTQSHDCFGTSGEVDGSPLIDLGRGLWVAMEHPRAVHGLRGNGTRVVAEIYSPPPGVPYFASLGVTGGPTGVGVHSTTSSDESLFLLRRHFHSYLNQVRVSSPKPFLHYTTWYDLRRHPCVDSTPLGVPHCSAAKTLNEQLLDERIAEIQGQLSDRGVALSGALLDDGWDDAGTPWQVDSTNFPSGISAVVKAANDKGVSVGAWLSPWGGFGEGGKRRVKVGAAMGLEYHGDSPASPNTLRLAGLHYFDWFHNATLSLMDAGITFLKFDGIGSIKATGSGDFAEDVDKLLLLITELRSVKASLRLSAVTGVWASPWWLLCFDSLWRGGPDLGRKGAGSPRQQWITFRDSMVFDLQRRAKLFPLSSLALGGLVWSRAEEPGAYLNSFDIEDFSQEVQSLFLSGAMHQELQIQPSLLAPAFWDILALYANMSIKYADILRHSHWMGGDPSQGEVYGYGAFSCPPCSGLMTWRNPHSAPQNTSFALRTALALPQAWPGGSVGGRWHVRNIAMSEVALDTPQLDLTSEAVHLDQVLHLKWAPHTSRPGADVKKELEMHQAYAVQLHVVNLEGCRGSFELYCLSALGLCAGEARDVDTSPLVGGSYALTQRVPLLESRTQDSEILGTLEVQAKVLVLNVDDSADFCLVLPYERFGAGWVAQPLPVSLRRLEGSRDVPGRYRVRTPAALHSAASPKCKEIAQVEADEEVLLFLLCSERDAAPMGKVKTARNKIGWMHLGIGMATLDTVNLMGPEVAEQPRHSFAKDAKRILWEVGRKYRTLGEQPLVENLEQPAAKRGSFDLVPGGCLVHVWEMRTLEQCTWMHVSVEDGPSSGLSGWIQCWNGDDLVDTREQWEFERLLIADSHGISHGRSPSKGLLQAKVEVDSSIQPMEHLEKDDPAGCGDREFGCGYCVCRLVPDGRSHPTVHLHNSYALPEPQLKDGLEPLSPSDVEVWLNKVYARYNPNLLPKAGAQ</sequence>
<evidence type="ECO:0000313" key="3">
    <source>
        <dbReference type="EMBL" id="CAJ1380306.1"/>
    </source>
</evidence>
<comment type="caution">
    <text evidence="3">The sequence shown here is derived from an EMBL/GenBank/DDBJ whole genome shotgun (WGS) entry which is preliminary data.</text>
</comment>
<dbReference type="Gene3D" id="3.20.20.70">
    <property type="entry name" value="Aldolase class I"/>
    <property type="match status" value="1"/>
</dbReference>
<dbReference type="Proteomes" id="UP001178507">
    <property type="component" value="Unassembled WGS sequence"/>
</dbReference>
<organism evidence="3 4">
    <name type="scientific">Effrenium voratum</name>
    <dbReference type="NCBI Taxonomy" id="2562239"/>
    <lineage>
        <taxon>Eukaryota</taxon>
        <taxon>Sar</taxon>
        <taxon>Alveolata</taxon>
        <taxon>Dinophyceae</taxon>
        <taxon>Suessiales</taxon>
        <taxon>Symbiodiniaceae</taxon>
        <taxon>Effrenium</taxon>
    </lineage>
</organism>
<name>A0AA36I4S1_9DINO</name>
<keyword evidence="2" id="KW-0812">Transmembrane</keyword>
<evidence type="ECO:0000313" key="4">
    <source>
        <dbReference type="Proteomes" id="UP001178507"/>
    </source>
</evidence>
<dbReference type="EMBL" id="CAUJNA010000701">
    <property type="protein sequence ID" value="CAJ1380306.1"/>
    <property type="molecule type" value="Genomic_DNA"/>
</dbReference>
<accession>A0AA36I4S1</accession>
<evidence type="ECO:0000256" key="2">
    <source>
        <dbReference type="SAM" id="Phobius"/>
    </source>
</evidence>
<feature type="region of interest" description="Disordered" evidence="1">
    <location>
        <begin position="1"/>
        <end position="37"/>
    </location>
</feature>
<feature type="compositionally biased region" description="Basic and acidic residues" evidence="1">
    <location>
        <begin position="1"/>
        <end position="19"/>
    </location>
</feature>
<evidence type="ECO:0000256" key="1">
    <source>
        <dbReference type="SAM" id="MobiDB-lite"/>
    </source>
</evidence>
<reference evidence="3" key="1">
    <citation type="submission" date="2023-08" db="EMBL/GenBank/DDBJ databases">
        <authorList>
            <person name="Chen Y."/>
            <person name="Shah S."/>
            <person name="Dougan E. K."/>
            <person name="Thang M."/>
            <person name="Chan C."/>
        </authorList>
    </citation>
    <scope>NUCLEOTIDE SEQUENCE</scope>
</reference>
<keyword evidence="2" id="KW-0472">Membrane</keyword>
<gene>
    <name evidence="3" type="ORF">EVOR1521_LOCUS8278</name>
</gene>
<dbReference type="InterPro" id="IPR017853">
    <property type="entry name" value="GH"/>
</dbReference>
<keyword evidence="4" id="KW-1185">Reference proteome</keyword>
<keyword evidence="2" id="KW-1133">Transmembrane helix</keyword>